<keyword evidence="2" id="KW-1185">Reference proteome</keyword>
<name>A0A8S1X461_PAROT</name>
<dbReference type="InterPro" id="IPR013922">
    <property type="entry name" value="Cyclin_PHO80-like"/>
</dbReference>
<protein>
    <submittedName>
        <fullName evidence="1">Uncharacterized protein</fullName>
    </submittedName>
</protein>
<evidence type="ECO:0000313" key="1">
    <source>
        <dbReference type="EMBL" id="CAD8196924.1"/>
    </source>
</evidence>
<proteinExistence type="predicted"/>
<dbReference type="GO" id="GO:0019901">
    <property type="term" value="F:protein kinase binding"/>
    <property type="evidence" value="ECO:0007669"/>
    <property type="project" value="InterPro"/>
</dbReference>
<dbReference type="Proteomes" id="UP000683925">
    <property type="component" value="Unassembled WGS sequence"/>
</dbReference>
<accession>A0A8S1X461</accession>
<dbReference type="OrthoDB" id="10250320at2759"/>
<organism evidence="1 2">
    <name type="scientific">Paramecium octaurelia</name>
    <dbReference type="NCBI Taxonomy" id="43137"/>
    <lineage>
        <taxon>Eukaryota</taxon>
        <taxon>Sar</taxon>
        <taxon>Alveolata</taxon>
        <taxon>Ciliophora</taxon>
        <taxon>Intramacronucleata</taxon>
        <taxon>Oligohymenophorea</taxon>
        <taxon>Peniculida</taxon>
        <taxon>Parameciidae</taxon>
        <taxon>Paramecium</taxon>
    </lineage>
</organism>
<dbReference type="Pfam" id="PF08613">
    <property type="entry name" value="Cyclin"/>
    <property type="match status" value="1"/>
</dbReference>
<dbReference type="OMA" id="KALYDCA"/>
<comment type="caution">
    <text evidence="1">The sequence shown here is derived from an EMBL/GenBank/DDBJ whole genome shotgun (WGS) entry which is preliminary data.</text>
</comment>
<evidence type="ECO:0000313" key="2">
    <source>
        <dbReference type="Proteomes" id="UP000683925"/>
    </source>
</evidence>
<dbReference type="CDD" id="cd20540">
    <property type="entry name" value="CYCLIN_CCNY_like"/>
    <property type="match status" value="1"/>
</dbReference>
<dbReference type="AlphaFoldDB" id="A0A8S1X461"/>
<dbReference type="EMBL" id="CAJJDP010000113">
    <property type="protein sequence ID" value="CAD8196924.1"/>
    <property type="molecule type" value="Genomic_DNA"/>
</dbReference>
<sequence>MINSKQQKDRYSNTTSSMYIKSTISNPNVKSIIQAVSTILHSQMQEDQEQGKQIPKTSELYFFSEEKYIEEKPEEFDEQRKLLLREPPSVDNIYEFMKALYDCAQFSPECCIICLVYINRLIAFTGLTLNPTNWRPLLLSSLLVAQKVWDDKYLSNADFAFIYPFFTTQEINKLEAKFLELLQYNVTVKGDLYAKYYFELRALFKGDQEFPLYPLDVTQSASLEARSADVQKQEQEKAEKLSLTYNDRQTRKPAAIIN</sequence>
<dbReference type="PANTHER" id="PTHR14248">
    <property type="entry name" value="CYCLIN Y, ISOFORM A"/>
    <property type="match status" value="1"/>
</dbReference>
<reference evidence="1" key="1">
    <citation type="submission" date="2021-01" db="EMBL/GenBank/DDBJ databases">
        <authorList>
            <consortium name="Genoscope - CEA"/>
            <person name="William W."/>
        </authorList>
    </citation>
    <scope>NUCLEOTIDE SEQUENCE</scope>
</reference>
<gene>
    <name evidence="1" type="ORF">POCTA_138.1.T1130050</name>
</gene>